<keyword evidence="10 17" id="KW-1133">Transmembrane helix</keyword>
<comment type="similarity">
    <text evidence="2 17">Belongs to the UppP family.</text>
</comment>
<evidence type="ECO:0000256" key="9">
    <source>
        <dbReference type="ARBA" id="ARBA00022984"/>
    </source>
</evidence>
<keyword evidence="8 17" id="KW-0133">Cell shape</keyword>
<feature type="transmembrane region" description="Helical" evidence="17">
    <location>
        <begin position="119"/>
        <end position="135"/>
    </location>
</feature>
<comment type="subcellular location">
    <subcellularLocation>
        <location evidence="1 17">Cell membrane</location>
        <topology evidence="1 17">Multi-pass membrane protein</topology>
    </subcellularLocation>
</comment>
<dbReference type="GO" id="GO:0008360">
    <property type="term" value="P:regulation of cell shape"/>
    <property type="evidence" value="ECO:0007669"/>
    <property type="project" value="UniProtKB-KW"/>
</dbReference>
<evidence type="ECO:0000256" key="4">
    <source>
        <dbReference type="ARBA" id="ARBA00021581"/>
    </source>
</evidence>
<organism evidence="18 19">
    <name type="scientific">Sulfobacillus acidophilus</name>
    <dbReference type="NCBI Taxonomy" id="53633"/>
    <lineage>
        <taxon>Bacteria</taxon>
        <taxon>Bacillati</taxon>
        <taxon>Bacillota</taxon>
        <taxon>Clostridia</taxon>
        <taxon>Eubacteriales</taxon>
        <taxon>Clostridiales Family XVII. Incertae Sedis</taxon>
        <taxon>Sulfobacillus</taxon>
    </lineage>
</organism>
<keyword evidence="9 17" id="KW-0573">Peptidoglycan synthesis</keyword>
<keyword evidence="6 17" id="KW-0812">Transmembrane</keyword>
<dbReference type="EMBL" id="PXYV01000093">
    <property type="protein sequence ID" value="PSR20045.1"/>
    <property type="molecule type" value="Genomic_DNA"/>
</dbReference>
<evidence type="ECO:0000256" key="17">
    <source>
        <dbReference type="HAMAP-Rule" id="MF_01006"/>
    </source>
</evidence>
<evidence type="ECO:0000313" key="19">
    <source>
        <dbReference type="Proteomes" id="UP000241848"/>
    </source>
</evidence>
<name>A0A2T2WCS5_9FIRM</name>
<comment type="catalytic activity">
    <reaction evidence="16 17">
        <text>di-trans,octa-cis-undecaprenyl diphosphate + H2O = di-trans,octa-cis-undecaprenyl phosphate + phosphate + H(+)</text>
        <dbReference type="Rhea" id="RHEA:28094"/>
        <dbReference type="ChEBI" id="CHEBI:15377"/>
        <dbReference type="ChEBI" id="CHEBI:15378"/>
        <dbReference type="ChEBI" id="CHEBI:43474"/>
        <dbReference type="ChEBI" id="CHEBI:58405"/>
        <dbReference type="ChEBI" id="CHEBI:60392"/>
        <dbReference type="EC" id="3.6.1.27"/>
    </reaction>
</comment>
<dbReference type="InterPro" id="IPR003824">
    <property type="entry name" value="UppP"/>
</dbReference>
<evidence type="ECO:0000256" key="6">
    <source>
        <dbReference type="ARBA" id="ARBA00022692"/>
    </source>
</evidence>
<keyword evidence="13 17" id="KW-0961">Cell wall biogenesis/degradation</keyword>
<evidence type="ECO:0000256" key="12">
    <source>
        <dbReference type="ARBA" id="ARBA00023251"/>
    </source>
</evidence>
<feature type="transmembrane region" description="Helical" evidence="17">
    <location>
        <begin position="192"/>
        <end position="209"/>
    </location>
</feature>
<dbReference type="GO" id="GO:0046677">
    <property type="term" value="P:response to antibiotic"/>
    <property type="evidence" value="ECO:0007669"/>
    <property type="project" value="UniProtKB-UniRule"/>
</dbReference>
<dbReference type="EC" id="3.6.1.27" evidence="3 17"/>
<dbReference type="PANTHER" id="PTHR30622:SF4">
    <property type="entry name" value="UNDECAPRENYL-DIPHOSPHATASE"/>
    <property type="match status" value="1"/>
</dbReference>
<evidence type="ECO:0000256" key="3">
    <source>
        <dbReference type="ARBA" id="ARBA00012374"/>
    </source>
</evidence>
<dbReference type="GO" id="GO:0009252">
    <property type="term" value="P:peptidoglycan biosynthetic process"/>
    <property type="evidence" value="ECO:0007669"/>
    <property type="project" value="UniProtKB-KW"/>
</dbReference>
<evidence type="ECO:0000256" key="14">
    <source>
        <dbReference type="ARBA" id="ARBA00032707"/>
    </source>
</evidence>
<comment type="miscellaneous">
    <text evidence="17">Bacitracin is thought to be involved in the inhibition of peptidoglycan synthesis by sequestering undecaprenyl diphosphate, thereby reducing the pool of lipid carrier available.</text>
</comment>
<feature type="transmembrane region" description="Helical" evidence="17">
    <location>
        <begin position="45"/>
        <end position="65"/>
    </location>
</feature>
<accession>A0A2T2WCS5</accession>
<dbReference type="GO" id="GO:0005886">
    <property type="term" value="C:plasma membrane"/>
    <property type="evidence" value="ECO:0007669"/>
    <property type="project" value="UniProtKB-SubCell"/>
</dbReference>
<feature type="transmembrane region" description="Helical" evidence="17">
    <location>
        <begin position="86"/>
        <end position="107"/>
    </location>
</feature>
<sequence>MGVGTAIFLGLVQGVAELFPLSSLGLLVILPHLSHLAVPTTGAKYLPFLTALHLGTGLALLIYFLKDWYQLLREGLWSLLGKPSSTGRLFWMVLWASIPAGVVGLVLKNPLSHLFGKPMWVAVFLIVNGFIMMIGDRWHQRRAADRTLEALQPKDAVRIGLFQVLALVPGLSRSGSTMTGGLGEGLSYQEAARFSFLMATPIILAAALVELPHLHAGAHSLLLPALIGGITAGCAAWLSTRFLMRYFQNHRLRAFALISMALGVFSLVIMH</sequence>
<comment type="caution">
    <text evidence="18">The sequence shown here is derived from an EMBL/GenBank/DDBJ whole genome shotgun (WGS) entry which is preliminary data.</text>
</comment>
<evidence type="ECO:0000256" key="7">
    <source>
        <dbReference type="ARBA" id="ARBA00022801"/>
    </source>
</evidence>
<dbReference type="GO" id="GO:0071555">
    <property type="term" value="P:cell wall organization"/>
    <property type="evidence" value="ECO:0007669"/>
    <property type="project" value="UniProtKB-KW"/>
</dbReference>
<keyword evidence="5 17" id="KW-1003">Cell membrane</keyword>
<comment type="function">
    <text evidence="17">Catalyzes the dephosphorylation of undecaprenyl diphosphate (UPP). Confers resistance to bacitracin.</text>
</comment>
<feature type="transmembrane region" description="Helical" evidence="17">
    <location>
        <begin position="221"/>
        <end position="240"/>
    </location>
</feature>
<evidence type="ECO:0000256" key="2">
    <source>
        <dbReference type="ARBA" id="ARBA00010621"/>
    </source>
</evidence>
<evidence type="ECO:0000256" key="8">
    <source>
        <dbReference type="ARBA" id="ARBA00022960"/>
    </source>
</evidence>
<evidence type="ECO:0000256" key="13">
    <source>
        <dbReference type="ARBA" id="ARBA00023316"/>
    </source>
</evidence>
<dbReference type="Proteomes" id="UP000241848">
    <property type="component" value="Unassembled WGS sequence"/>
</dbReference>
<evidence type="ECO:0000256" key="16">
    <source>
        <dbReference type="ARBA" id="ARBA00047594"/>
    </source>
</evidence>
<evidence type="ECO:0000256" key="10">
    <source>
        <dbReference type="ARBA" id="ARBA00022989"/>
    </source>
</evidence>
<keyword evidence="7 17" id="KW-0378">Hydrolase</keyword>
<protein>
    <recommendedName>
        <fullName evidence="4 17">Undecaprenyl-diphosphatase</fullName>
        <ecNumber evidence="3 17">3.6.1.27</ecNumber>
    </recommendedName>
    <alternativeName>
        <fullName evidence="15 17">Bacitracin resistance protein</fullName>
    </alternativeName>
    <alternativeName>
        <fullName evidence="14 17">Undecaprenyl pyrophosphate phosphatase</fullName>
    </alternativeName>
</protein>
<evidence type="ECO:0000256" key="1">
    <source>
        <dbReference type="ARBA" id="ARBA00004651"/>
    </source>
</evidence>
<keyword evidence="12 17" id="KW-0046">Antibiotic resistance</keyword>
<feature type="transmembrane region" description="Helical" evidence="17">
    <location>
        <begin position="252"/>
        <end position="270"/>
    </location>
</feature>
<dbReference type="AlphaFoldDB" id="A0A2T2WCS5"/>
<dbReference type="PANTHER" id="PTHR30622">
    <property type="entry name" value="UNDECAPRENYL-DIPHOSPHATASE"/>
    <property type="match status" value="1"/>
</dbReference>
<dbReference type="GO" id="GO:0050380">
    <property type="term" value="F:undecaprenyl-diphosphatase activity"/>
    <property type="evidence" value="ECO:0007669"/>
    <property type="project" value="UniProtKB-UniRule"/>
</dbReference>
<dbReference type="Pfam" id="PF02673">
    <property type="entry name" value="BacA"/>
    <property type="match status" value="1"/>
</dbReference>
<reference evidence="18 19" key="1">
    <citation type="journal article" date="2014" name="BMC Genomics">
        <title>Comparison of environmental and isolate Sulfobacillus genomes reveals diverse carbon, sulfur, nitrogen, and hydrogen metabolisms.</title>
        <authorList>
            <person name="Justice N.B."/>
            <person name="Norman A."/>
            <person name="Brown C.T."/>
            <person name="Singh A."/>
            <person name="Thomas B.C."/>
            <person name="Banfield J.F."/>
        </authorList>
    </citation>
    <scope>NUCLEOTIDE SEQUENCE [LARGE SCALE GENOMIC DNA]</scope>
    <source>
        <strain evidence="18">AMDSBA3</strain>
    </source>
</reference>
<feature type="transmembrane region" description="Helical" evidence="17">
    <location>
        <begin position="7"/>
        <end position="33"/>
    </location>
</feature>
<evidence type="ECO:0000256" key="11">
    <source>
        <dbReference type="ARBA" id="ARBA00023136"/>
    </source>
</evidence>
<dbReference type="HAMAP" id="MF_01006">
    <property type="entry name" value="Undec_diphosphatase"/>
    <property type="match status" value="1"/>
</dbReference>
<evidence type="ECO:0000256" key="15">
    <source>
        <dbReference type="ARBA" id="ARBA00032932"/>
    </source>
</evidence>
<keyword evidence="11 17" id="KW-0472">Membrane</keyword>
<proteinExistence type="inferred from homology"/>
<gene>
    <name evidence="17" type="primary">uppP</name>
    <name evidence="18" type="ORF">C7B45_16875</name>
</gene>
<evidence type="ECO:0000313" key="18">
    <source>
        <dbReference type="EMBL" id="PSR20045.1"/>
    </source>
</evidence>
<evidence type="ECO:0000256" key="5">
    <source>
        <dbReference type="ARBA" id="ARBA00022475"/>
    </source>
</evidence>